<evidence type="ECO:0000313" key="1">
    <source>
        <dbReference type="EMBL" id="ANU09295.1"/>
    </source>
</evidence>
<evidence type="ECO:0000313" key="2">
    <source>
        <dbReference type="Proteomes" id="UP000092661"/>
    </source>
</evidence>
<reference evidence="1" key="1">
    <citation type="submission" date="2016-10" db="EMBL/GenBank/DDBJ databases">
        <authorList>
            <person name="See-Too W.S."/>
        </authorList>
    </citation>
    <scope>NUCLEOTIDE SEQUENCE</scope>
    <source>
        <strain evidence="1">DSM 14505</strain>
    </source>
</reference>
<dbReference type="Proteomes" id="UP000092661">
    <property type="component" value="Chromosome"/>
</dbReference>
<protein>
    <recommendedName>
        <fullName evidence="3">Transposase</fullName>
    </recommendedName>
</protein>
<keyword evidence="2" id="KW-1185">Reference proteome</keyword>
<name>A0ABM6D1J7_9BACL</name>
<sequence>MQLTLAEKYEVINAVVRKFQLKNLVGTLCRTAQVSQSGYYAWLKKTEQHAIREEQDYLDYLLLIVGKSAIAPFIWYSWNCWKRR</sequence>
<gene>
    <name evidence="1" type="ORF">BBH88_02590</name>
</gene>
<accession>A0ABM6D1J7</accession>
<dbReference type="EMBL" id="CP016534">
    <property type="protein sequence ID" value="ANU09295.1"/>
    <property type="molecule type" value="Genomic_DNA"/>
</dbReference>
<evidence type="ECO:0008006" key="3">
    <source>
        <dbReference type="Google" id="ProtNLM"/>
    </source>
</evidence>
<proteinExistence type="predicted"/>
<organism evidence="1 2">
    <name type="scientific">Planococcus antarcticus DSM 14505</name>
    <dbReference type="NCBI Taxonomy" id="1185653"/>
    <lineage>
        <taxon>Bacteria</taxon>
        <taxon>Bacillati</taxon>
        <taxon>Bacillota</taxon>
        <taxon>Bacilli</taxon>
        <taxon>Bacillales</taxon>
        <taxon>Caryophanaceae</taxon>
        <taxon>Planococcus</taxon>
    </lineage>
</organism>